<sequence length="236" mass="25621">MTRIASPNTIAAIANLIGDTTRANMLCALMGGQALTAGELSREAGITPQTGSEHLAKMVDANLLSTVKQGRHRYYRLASPEVAHGIDALMSIAANGPKRHHPIGPKEKDMRLARSCYDHIAGRLAVAVADSLSDSGRIVLSDEGALVTDKGQAFLQEFGIDLSDGSRSKRPLCRTCLDWSERKHHIAGRVGTALLERTLDLGWVARRADSRALRITPAGDRGFRKMFCLPVDWREG</sequence>
<evidence type="ECO:0000313" key="2">
    <source>
        <dbReference type="EMBL" id="QCI99132.1"/>
    </source>
</evidence>
<dbReference type="KEGG" id="alf:CFBP5473_09950"/>
<accession>A0A4D7DY61</accession>
<dbReference type="GO" id="GO:0046686">
    <property type="term" value="P:response to cadmium ion"/>
    <property type="evidence" value="ECO:0007669"/>
    <property type="project" value="TreeGrafter"/>
</dbReference>
<dbReference type="CDD" id="cd00090">
    <property type="entry name" value="HTH_ARSR"/>
    <property type="match status" value="1"/>
</dbReference>
<dbReference type="STRING" id="1367849.GCA_000518585_03160"/>
<dbReference type="GO" id="GO:0003700">
    <property type="term" value="F:DNA-binding transcription factor activity"/>
    <property type="evidence" value="ECO:0007669"/>
    <property type="project" value="InterPro"/>
</dbReference>
<dbReference type="Proteomes" id="UP000826513">
    <property type="component" value="Chromosome 1"/>
</dbReference>
<evidence type="ECO:0000313" key="4">
    <source>
        <dbReference type="Proteomes" id="UP000298545"/>
    </source>
</evidence>
<reference evidence="3 5" key="2">
    <citation type="submission" date="2021-03" db="EMBL/GenBank/DDBJ databases">
        <title>Rapid diversification of plasmids in a genus of pathogenic and nitrogen fixing bacteria.</title>
        <authorList>
            <person name="Weisberg A.J."/>
            <person name="Miller M."/>
            <person name="Ream W."/>
            <person name="Grunwald N.J."/>
            <person name="Chang J.H."/>
        </authorList>
    </citation>
    <scope>NUCLEOTIDE SEQUENCE [LARGE SCALE GENOMIC DNA]</scope>
    <source>
        <strain evidence="3 5">AF3.44</strain>
    </source>
</reference>
<dbReference type="InterPro" id="IPR001845">
    <property type="entry name" value="HTH_ArsR_DNA-bd_dom"/>
</dbReference>
<dbReference type="InterPro" id="IPR036388">
    <property type="entry name" value="WH-like_DNA-bd_sf"/>
</dbReference>
<feature type="domain" description="HTH arsR-type" evidence="1">
    <location>
        <begin position="2"/>
        <end position="97"/>
    </location>
</feature>
<dbReference type="InterPro" id="IPR052543">
    <property type="entry name" value="HTH_Metal-responsive_Reg"/>
</dbReference>
<proteinExistence type="predicted"/>
<dbReference type="GO" id="GO:0097063">
    <property type="term" value="F:cadmium ion sensor activity"/>
    <property type="evidence" value="ECO:0007669"/>
    <property type="project" value="TreeGrafter"/>
</dbReference>
<dbReference type="GO" id="GO:0032791">
    <property type="term" value="F:lead ion binding"/>
    <property type="evidence" value="ECO:0007669"/>
    <property type="project" value="TreeGrafter"/>
</dbReference>
<dbReference type="AlphaFoldDB" id="A0A4D7DY61"/>
<dbReference type="NCBIfam" id="NF033788">
    <property type="entry name" value="HTH_metalloreg"/>
    <property type="match status" value="1"/>
</dbReference>
<dbReference type="OrthoDB" id="9797716at2"/>
<dbReference type="InterPro" id="IPR011991">
    <property type="entry name" value="ArsR-like_HTH"/>
</dbReference>
<reference evidence="2 4" key="1">
    <citation type="submission" date="2019-04" db="EMBL/GenBank/DDBJ databases">
        <title>Complete genome sequence of Agrobacterium larrymoorei CFBP5473.</title>
        <authorList>
            <person name="Haryono M."/>
            <person name="Chou L."/>
            <person name="Lin Y.-C."/>
            <person name="Lai E.-M."/>
            <person name="Kuo C.-H."/>
        </authorList>
    </citation>
    <scope>NUCLEOTIDE SEQUENCE [LARGE SCALE GENOMIC DNA]</scope>
    <source>
        <strain evidence="2 4">CFBP5473</strain>
    </source>
</reference>
<organism evidence="2 4">
    <name type="scientific">Agrobacterium larrymoorei</name>
    <dbReference type="NCBI Taxonomy" id="160699"/>
    <lineage>
        <taxon>Bacteria</taxon>
        <taxon>Pseudomonadati</taxon>
        <taxon>Pseudomonadota</taxon>
        <taxon>Alphaproteobacteria</taxon>
        <taxon>Hyphomicrobiales</taxon>
        <taxon>Rhizobiaceae</taxon>
        <taxon>Rhizobium/Agrobacterium group</taxon>
        <taxon>Agrobacterium</taxon>
    </lineage>
</organism>
<evidence type="ECO:0000259" key="1">
    <source>
        <dbReference type="PROSITE" id="PS50987"/>
    </source>
</evidence>
<name>A0A4D7DY61_9HYPH</name>
<dbReference type="GO" id="GO:0010288">
    <property type="term" value="P:response to lead ion"/>
    <property type="evidence" value="ECO:0007669"/>
    <property type="project" value="TreeGrafter"/>
</dbReference>
<dbReference type="EMBL" id="CP072167">
    <property type="protein sequence ID" value="QYA08545.1"/>
    <property type="molecule type" value="Genomic_DNA"/>
</dbReference>
<dbReference type="InterPro" id="IPR036390">
    <property type="entry name" value="WH_DNA-bd_sf"/>
</dbReference>
<protein>
    <submittedName>
        <fullName evidence="2 3">Transcriptional regulator</fullName>
    </submittedName>
</protein>
<keyword evidence="5" id="KW-1185">Reference proteome</keyword>
<dbReference type="EMBL" id="CP039691">
    <property type="protein sequence ID" value="QCI99132.1"/>
    <property type="molecule type" value="Genomic_DNA"/>
</dbReference>
<dbReference type="SMART" id="SM00418">
    <property type="entry name" value="HTH_ARSR"/>
    <property type="match status" value="1"/>
</dbReference>
<evidence type="ECO:0000313" key="5">
    <source>
        <dbReference type="Proteomes" id="UP000826513"/>
    </source>
</evidence>
<dbReference type="PANTHER" id="PTHR39168">
    <property type="entry name" value="TRANSCRIPTIONAL REGULATOR-RELATED"/>
    <property type="match status" value="1"/>
</dbReference>
<dbReference type="GO" id="GO:0003677">
    <property type="term" value="F:DNA binding"/>
    <property type="evidence" value="ECO:0007669"/>
    <property type="project" value="TreeGrafter"/>
</dbReference>
<dbReference type="Gene3D" id="1.10.10.10">
    <property type="entry name" value="Winged helix-like DNA-binding domain superfamily/Winged helix DNA-binding domain"/>
    <property type="match status" value="1"/>
</dbReference>
<dbReference type="PANTHER" id="PTHR39168:SF1">
    <property type="entry name" value="TRANSCRIPTIONAL REGULATORY PROTEIN"/>
    <property type="match status" value="1"/>
</dbReference>
<gene>
    <name evidence="2" type="ORF">CFBP5473_09950</name>
    <name evidence="3" type="ORF">J5285_09765</name>
</gene>
<dbReference type="Proteomes" id="UP000298545">
    <property type="component" value="Chromosome circular"/>
</dbReference>
<dbReference type="Pfam" id="PF12840">
    <property type="entry name" value="HTH_20"/>
    <property type="match status" value="1"/>
</dbReference>
<dbReference type="PROSITE" id="PS50987">
    <property type="entry name" value="HTH_ARSR_2"/>
    <property type="match status" value="1"/>
</dbReference>
<dbReference type="SUPFAM" id="SSF46785">
    <property type="entry name" value="Winged helix' DNA-binding domain"/>
    <property type="match status" value="1"/>
</dbReference>
<evidence type="ECO:0000313" key="3">
    <source>
        <dbReference type="EMBL" id="QYA08545.1"/>
    </source>
</evidence>